<dbReference type="CDD" id="cd00397">
    <property type="entry name" value="DNA_BRE_C"/>
    <property type="match status" value="1"/>
</dbReference>
<dbReference type="Proteomes" id="UP001164712">
    <property type="component" value="Chromosome"/>
</dbReference>
<dbReference type="InterPro" id="IPR013762">
    <property type="entry name" value="Integrase-like_cat_sf"/>
</dbReference>
<dbReference type="EMBL" id="CP114058">
    <property type="protein sequence ID" value="WAT02159.1"/>
    <property type="molecule type" value="Genomic_DNA"/>
</dbReference>
<keyword evidence="2 4" id="KW-0238">DNA-binding</keyword>
<name>A0ABY7HRY1_9GAMM</name>
<evidence type="ECO:0000256" key="4">
    <source>
        <dbReference type="PROSITE-ProRule" id="PRU01248"/>
    </source>
</evidence>
<evidence type="ECO:0000256" key="2">
    <source>
        <dbReference type="ARBA" id="ARBA00023125"/>
    </source>
</evidence>
<dbReference type="InterPro" id="IPR011010">
    <property type="entry name" value="DNA_brk_join_enz"/>
</dbReference>
<dbReference type="SUPFAM" id="SSF56349">
    <property type="entry name" value="DNA breaking-rejoining enzymes"/>
    <property type="match status" value="1"/>
</dbReference>
<evidence type="ECO:0000313" key="7">
    <source>
        <dbReference type="EMBL" id="WAT02159.1"/>
    </source>
</evidence>
<dbReference type="PROSITE" id="PS51898">
    <property type="entry name" value="TYR_RECOMBINASE"/>
    <property type="match status" value="1"/>
</dbReference>
<evidence type="ECO:0000259" key="5">
    <source>
        <dbReference type="PROSITE" id="PS51898"/>
    </source>
</evidence>
<evidence type="ECO:0000259" key="6">
    <source>
        <dbReference type="PROSITE" id="PS51900"/>
    </source>
</evidence>
<evidence type="ECO:0000256" key="1">
    <source>
        <dbReference type="ARBA" id="ARBA00022908"/>
    </source>
</evidence>
<protein>
    <submittedName>
        <fullName evidence="7">Site-specific integrase</fullName>
    </submittedName>
</protein>
<dbReference type="Pfam" id="PF00589">
    <property type="entry name" value="Phage_integrase"/>
    <property type="match status" value="1"/>
</dbReference>
<keyword evidence="1" id="KW-0229">DNA integration</keyword>
<dbReference type="PANTHER" id="PTHR30349">
    <property type="entry name" value="PHAGE INTEGRASE-RELATED"/>
    <property type="match status" value="1"/>
</dbReference>
<dbReference type="InterPro" id="IPR044068">
    <property type="entry name" value="CB"/>
</dbReference>
<accession>A0ABY7HRY1</accession>
<evidence type="ECO:0000313" key="8">
    <source>
        <dbReference type="Proteomes" id="UP001164712"/>
    </source>
</evidence>
<keyword evidence="3" id="KW-0233">DNA recombination</keyword>
<dbReference type="PANTHER" id="PTHR30349:SF64">
    <property type="entry name" value="PROPHAGE INTEGRASE INTD-RELATED"/>
    <property type="match status" value="1"/>
</dbReference>
<keyword evidence="8" id="KW-1185">Reference proteome</keyword>
<dbReference type="PROSITE" id="PS51900">
    <property type="entry name" value="CB"/>
    <property type="match status" value="1"/>
</dbReference>
<feature type="domain" description="Core-binding (CB)" evidence="6">
    <location>
        <begin position="50"/>
        <end position="141"/>
    </location>
</feature>
<reference evidence="7" key="1">
    <citation type="submission" date="2022-12" db="EMBL/GenBank/DDBJ databases">
        <title>Complete genome sequence of an Australian strain of Rouxiella badensis DAR84756 and resolution of the R. badensis DSM100043 and R. chamberiensis DSM28324 genomes.</title>
        <authorList>
            <person name="Paul S."/>
            <person name="Anderson P.J."/>
            <person name="Maynard G."/>
            <person name="Dyall-Smith M."/>
            <person name="Kudinha T."/>
        </authorList>
    </citation>
    <scope>NUCLEOTIDE SEQUENCE</scope>
    <source>
        <strain evidence="7">DSM 28324</strain>
    </source>
</reference>
<sequence length="442" mass="51696">MSIILWEVPDFVVDQKINREIDTDTGELSVNFVGEGQHLGKLPLLFMEDGSSIRVANNWLIHLKANLRKKEVNTQAQALLHYFTFLHDIGMSWDEMPISLRLRPTYAFRKHLREMFKQDELARSTANSYMGSVINFYKFYLARDHFFAYPPFKYEVVRLHRNSPHEYMRNHFIHVDTTDLRLKLPNDTRHFGLSRKLVPISSNEWQIVESVYKIRGLGVSTSTGEGNEVPLSEECKLAIDLSRYSGLRRSEIISLRVKQIYKPDTEQLKKKYLINTEGLLLDPRQGVKTKNGTIRTAEIHSELMQTLYDYINSSRYIKRRNRYQERYPEHKDNPPLLLNQNGKPYAAKTLDARWCEIRNAVRKELPNFSHKFHNLRSTYAVERLKELLNAGLKEGKALDYLQSMMGHKSRATLLGYLKFCEEETMKANEVHEKALNIILKSD</sequence>
<gene>
    <name evidence="7" type="ORF">O1V66_05725</name>
</gene>
<dbReference type="Gene3D" id="1.10.443.10">
    <property type="entry name" value="Intergrase catalytic core"/>
    <property type="match status" value="1"/>
</dbReference>
<feature type="domain" description="Tyr recombinase" evidence="5">
    <location>
        <begin position="195"/>
        <end position="429"/>
    </location>
</feature>
<dbReference type="RefSeq" id="WP_045048084.1">
    <property type="nucleotide sequence ID" value="NZ_CP114058.1"/>
</dbReference>
<organism evidence="7 8">
    <name type="scientific">Rouxiella chamberiensis</name>
    <dbReference type="NCBI Taxonomy" id="1513468"/>
    <lineage>
        <taxon>Bacteria</taxon>
        <taxon>Pseudomonadati</taxon>
        <taxon>Pseudomonadota</taxon>
        <taxon>Gammaproteobacteria</taxon>
        <taxon>Enterobacterales</taxon>
        <taxon>Yersiniaceae</taxon>
        <taxon>Rouxiella</taxon>
    </lineage>
</organism>
<evidence type="ECO:0000256" key="3">
    <source>
        <dbReference type="ARBA" id="ARBA00023172"/>
    </source>
</evidence>
<dbReference type="InterPro" id="IPR002104">
    <property type="entry name" value="Integrase_catalytic"/>
</dbReference>
<dbReference type="InterPro" id="IPR050090">
    <property type="entry name" value="Tyrosine_recombinase_XerCD"/>
</dbReference>
<proteinExistence type="predicted"/>